<gene>
    <name evidence="1" type="ORF">C3928_03180</name>
</gene>
<organism evidence="1 2">
    <name type="scientific">Legionella pneumophila</name>
    <dbReference type="NCBI Taxonomy" id="446"/>
    <lineage>
        <taxon>Bacteria</taxon>
        <taxon>Pseudomonadati</taxon>
        <taxon>Pseudomonadota</taxon>
        <taxon>Gammaproteobacteria</taxon>
        <taxon>Legionellales</taxon>
        <taxon>Legionellaceae</taxon>
        <taxon>Legionella</taxon>
    </lineage>
</organism>
<name>A0A2S6F5Z1_LEGPN</name>
<dbReference type="CDD" id="cd22893">
    <property type="entry name" value="PlcA-like"/>
    <property type="match status" value="1"/>
</dbReference>
<dbReference type="OrthoDB" id="737780at2"/>
<accession>A0A2S6F5Z1</accession>
<comment type="caution">
    <text evidence="1">The sequence shown here is derived from an EMBL/GenBank/DDBJ whole genome shotgun (WGS) entry which is preliminary data.</text>
</comment>
<evidence type="ECO:0000313" key="1">
    <source>
        <dbReference type="EMBL" id="PPK32847.1"/>
    </source>
</evidence>
<reference evidence="1 2" key="1">
    <citation type="submission" date="2018-02" db="EMBL/GenBank/DDBJ databases">
        <title>Draft genome sequences of four Legionella pneumophila clinical strains isolated in Ontario.</title>
        <authorList>
            <person name="Fortuna A."/>
            <person name="Ramnarine R."/>
            <person name="Li A."/>
            <person name="Frantz C."/>
            <person name="Mallo G."/>
        </authorList>
    </citation>
    <scope>NUCLEOTIDE SEQUENCE [LARGE SCALE GENOMIC DNA]</scope>
    <source>
        <strain evidence="1 2">LG61</strain>
    </source>
</reference>
<dbReference type="RefSeq" id="WP_027228852.1">
    <property type="nucleotide sequence ID" value="NZ_CP017601.1"/>
</dbReference>
<dbReference type="EMBL" id="PQWY01000004">
    <property type="protein sequence ID" value="PPK32847.1"/>
    <property type="molecule type" value="Genomic_DNA"/>
</dbReference>
<dbReference type="AlphaFoldDB" id="A0A2S6F5Z1"/>
<proteinExistence type="predicted"/>
<dbReference type="InterPro" id="IPR049756">
    <property type="entry name" value="PlcA-like_dom"/>
</dbReference>
<protein>
    <submittedName>
        <fullName evidence="1">Phospholipase</fullName>
    </submittedName>
</protein>
<sequence length="423" mass="48066">MKQSINRFIKTRLFAMSISLLAFSSITYGESNGSFALSEHWSIGQQIKLRFDMNDAPQSGVVLHLRNGLALTAGDIMSLGDLYGIVGKPISHGLTKLEKQTRFKEIFNSFARNITAVSEVEELNSVIRAEMREVESGIAKGETAEAIYKRIGNEVGRQINCITGGGCNSLTWWLNPGRYLKLAMENYDHFTPNNLIAYKSGHHVALQQALKAKRTGKRSDLEIAYAMDAFACHYLSDHFAAGHLRTPREELSAIITPTVLGALLSNYMHNEENKYGIHVTNDLGEQWLVYGDYSYFNPFNQTNQQILLKTLQASADEIFEAYYSGVLPEKNQIEDMIPHITKLNDENNMDIAPMFYWDEENKQLLRRTNLANPYDRHWTNSWWGWSTLLLLKTQYGITSTVQLSLSKYLSQYVPEELQDNPLV</sequence>
<evidence type="ECO:0000313" key="2">
    <source>
        <dbReference type="Proteomes" id="UP000239239"/>
    </source>
</evidence>
<dbReference type="Proteomes" id="UP000239239">
    <property type="component" value="Unassembled WGS sequence"/>
</dbReference>